<evidence type="ECO:0000313" key="3">
    <source>
        <dbReference type="EMBL" id="CAM75060.1"/>
    </source>
</evidence>
<protein>
    <recommendedName>
        <fullName evidence="2">Lysozyme inhibitor LprI-like N-terminal domain-containing protein</fullName>
    </recommendedName>
</protein>
<evidence type="ECO:0000259" key="2">
    <source>
        <dbReference type="Pfam" id="PF07007"/>
    </source>
</evidence>
<sequence length="340" mass="37138">MRFFLVVTLALSLAAPAQAGNWADDPEYAQHAEFATSRRICDQLRRVELPDAKRPDRREQGGMAGCRSEALYYGIGVPVDAKAAFACAQLEADDMFSGDMMLMTMYANGKGVAVDLDKAVALACVGTGAPMEIHYRVQSLTQRRGVTPTAEFHWCDDITSGLNMGWCAAHAARFDEATQAEDVKAFRRHWREGEAAVRLEALLAAAKNFVSVRGNEVDQSGTARAALVIEAEAEVRRRLHDDLHDLAGSQMRLAAAATDTDADAELNRVYKRVMAHDFGEYGGAPSPAAIRGVQRAWLKYRDAWVAFVKAAGPGLPPQAVINLQTRHRIAQLLELLGETP</sequence>
<dbReference type="RefSeq" id="WP_106001956.1">
    <property type="nucleotide sequence ID" value="NZ_CP027527.1"/>
</dbReference>
<dbReference type="AlphaFoldDB" id="A4TWQ3"/>
<feature type="chain" id="PRO_5002672810" description="Lysozyme inhibitor LprI-like N-terminal domain-containing protein" evidence="1">
    <location>
        <begin position="20"/>
        <end position="340"/>
    </location>
</feature>
<organism evidence="3">
    <name type="scientific">Magnetospirillum gryphiswaldense</name>
    <dbReference type="NCBI Taxonomy" id="55518"/>
    <lineage>
        <taxon>Bacteria</taxon>
        <taxon>Pseudomonadati</taxon>
        <taxon>Pseudomonadota</taxon>
        <taxon>Alphaproteobacteria</taxon>
        <taxon>Rhodospirillales</taxon>
        <taxon>Rhodospirillaceae</taxon>
        <taxon>Magnetospirillum</taxon>
    </lineage>
</organism>
<dbReference type="EMBL" id="CU459003">
    <property type="protein sequence ID" value="CAM75060.1"/>
    <property type="molecule type" value="Genomic_DNA"/>
</dbReference>
<evidence type="ECO:0000256" key="1">
    <source>
        <dbReference type="SAM" id="SignalP"/>
    </source>
</evidence>
<keyword evidence="1" id="KW-0732">Signal</keyword>
<name>A4TWQ3_9PROT</name>
<proteinExistence type="predicted"/>
<reference evidence="3" key="1">
    <citation type="journal article" date="2007" name="J. Bacteriol.">
        <title>Comparative genome analysis of four magnetotactic bacteria reveals a complex set of group-specific genes implicated in magnetosome biomineralization and function.</title>
        <authorList>
            <person name="Richter M."/>
            <person name="Kube M."/>
            <person name="Bazylinski D.A."/>
            <person name="Lombardot T."/>
            <person name="Gloeckner F.O."/>
            <person name="Reinhardt R."/>
            <person name="Schueler D."/>
        </authorList>
    </citation>
    <scope>NUCLEOTIDE SEQUENCE</scope>
    <source>
        <strain evidence="3">MSR-1</strain>
    </source>
</reference>
<feature type="signal peptide" evidence="1">
    <location>
        <begin position="1"/>
        <end position="19"/>
    </location>
</feature>
<feature type="domain" description="Lysozyme inhibitor LprI-like N-terminal" evidence="2">
    <location>
        <begin position="251"/>
        <end position="312"/>
    </location>
</feature>
<accession>A4TWQ3</accession>
<dbReference type="Pfam" id="PF07007">
    <property type="entry name" value="LprI"/>
    <property type="match status" value="1"/>
</dbReference>
<dbReference type="InterPro" id="IPR009739">
    <property type="entry name" value="LprI-like_N"/>
</dbReference>
<dbReference type="Gene3D" id="1.20.1270.180">
    <property type="match status" value="1"/>
</dbReference>
<gene>
    <name evidence="3" type="ORF">MGR_3725</name>
</gene>